<keyword evidence="10" id="KW-1185">Reference proteome</keyword>
<dbReference type="Gene3D" id="3.40.50.720">
    <property type="entry name" value="NAD(P)-binding Rossmann-like Domain"/>
    <property type="match status" value="1"/>
</dbReference>
<dbReference type="Gene3D" id="3.90.110.10">
    <property type="entry name" value="Lactate dehydrogenase/glycoside hydrolase, family 4, C-terminal"/>
    <property type="match status" value="1"/>
</dbReference>
<dbReference type="InterPro" id="IPR015955">
    <property type="entry name" value="Lactate_DH/Glyco_Ohase_4_C"/>
</dbReference>
<keyword evidence="3 5" id="KW-0520">NAD</keyword>
<feature type="domain" description="Lactate/malate dehydrogenase C-terminal" evidence="8">
    <location>
        <begin position="148"/>
        <end position="306"/>
    </location>
</feature>
<gene>
    <name evidence="9" type="ORF">AYM40_29305</name>
</gene>
<sequence length="310" mass="32903">MKLGIVGVGAVGAATAIAVVLRARVRELVLVDKNRSRARAVATDMTYGVPLSPFVAIKEGSYEDLADAGVVIITAGINERAGGAVDRNDPAGRLRLLDANFAVYQDVIPQLVRAAPQAVILVVTDPPDPLVDIARHFAGHDRVLGTSTYLDSLRFRVHLAERLGVSPACVEANVVGEHGTSSVFLWSSARVGGTSVADLLAHRRSDVNLIRQEVERDVRYANIAIIEGLGASQYGIGMVAARVAETVLRNEYAVFPVSSWQPRYGVALSLPSVVGAQGVVDVLSPEMSGDETQALEQSAETLRAAVGKYL</sequence>
<dbReference type="SUPFAM" id="SSF51735">
    <property type="entry name" value="NAD(P)-binding Rossmann-fold domains"/>
    <property type="match status" value="1"/>
</dbReference>
<evidence type="ECO:0000256" key="5">
    <source>
        <dbReference type="PIRSR" id="PIRSR000102-3"/>
    </source>
</evidence>
<feature type="binding site" evidence="5">
    <location>
        <begin position="7"/>
        <end position="12"/>
    </location>
    <ligand>
        <name>NAD(+)</name>
        <dbReference type="ChEBI" id="CHEBI:57540"/>
    </ligand>
</feature>
<dbReference type="InterPro" id="IPR001557">
    <property type="entry name" value="L-lactate/malate_DH"/>
</dbReference>
<dbReference type="InterPro" id="IPR036291">
    <property type="entry name" value="NAD(P)-bd_dom_sf"/>
</dbReference>
<evidence type="ECO:0000256" key="6">
    <source>
        <dbReference type="RuleBase" id="RU003369"/>
    </source>
</evidence>
<feature type="binding site" evidence="5">
    <location>
        <position position="100"/>
    </location>
    <ligand>
        <name>NAD(+)</name>
        <dbReference type="ChEBI" id="CHEBI:57540"/>
    </ligand>
</feature>
<feature type="binding site" evidence="5">
    <location>
        <position position="32"/>
    </location>
    <ligand>
        <name>NAD(+)</name>
        <dbReference type="ChEBI" id="CHEBI:57540"/>
    </ligand>
</feature>
<comment type="function">
    <text evidence="1">Catalyzes the reversible oxidation of malate to oxaloacetate.</text>
</comment>
<dbReference type="SUPFAM" id="SSF56327">
    <property type="entry name" value="LDH C-terminal domain-like"/>
    <property type="match status" value="1"/>
</dbReference>
<comment type="similarity">
    <text evidence="6">Belongs to the LDH/MDH superfamily.</text>
</comment>
<dbReference type="InterPro" id="IPR022383">
    <property type="entry name" value="Lactate/malate_DH_C"/>
</dbReference>
<evidence type="ECO:0000313" key="10">
    <source>
        <dbReference type="Proteomes" id="UP000076852"/>
    </source>
</evidence>
<dbReference type="Pfam" id="PF00056">
    <property type="entry name" value="Ldh_1_N"/>
    <property type="match status" value="1"/>
</dbReference>
<evidence type="ECO:0000256" key="1">
    <source>
        <dbReference type="ARBA" id="ARBA00003966"/>
    </source>
</evidence>
<evidence type="ECO:0000313" key="9">
    <source>
        <dbReference type="EMBL" id="ANB76344.1"/>
    </source>
</evidence>
<organism evidence="9 10">
    <name type="scientific">Paraburkholderia phytofirmans OLGA172</name>
    <dbReference type="NCBI Taxonomy" id="1417228"/>
    <lineage>
        <taxon>Bacteria</taxon>
        <taxon>Pseudomonadati</taxon>
        <taxon>Pseudomonadota</taxon>
        <taxon>Betaproteobacteria</taxon>
        <taxon>Burkholderiales</taxon>
        <taxon>Burkholderiaceae</taxon>
        <taxon>Paraburkholderia</taxon>
    </lineage>
</organism>
<accession>A0A160FTR5</accession>
<feature type="domain" description="Lactate/malate dehydrogenase N-terminal" evidence="7">
    <location>
        <begin position="1"/>
        <end position="141"/>
    </location>
</feature>
<evidence type="ECO:0000256" key="2">
    <source>
        <dbReference type="ARBA" id="ARBA00023002"/>
    </source>
</evidence>
<dbReference type="InterPro" id="IPR001236">
    <property type="entry name" value="Lactate/malate_DH_N"/>
</dbReference>
<evidence type="ECO:0000256" key="3">
    <source>
        <dbReference type="ARBA" id="ARBA00023027"/>
    </source>
</evidence>
<keyword evidence="2 6" id="KW-0560">Oxidoreductase</keyword>
<dbReference type="PRINTS" id="PR00086">
    <property type="entry name" value="LLDHDRGNASE"/>
</dbReference>
<dbReference type="AlphaFoldDB" id="A0A160FTR5"/>
<evidence type="ECO:0000259" key="8">
    <source>
        <dbReference type="Pfam" id="PF02866"/>
    </source>
</evidence>
<reference evidence="9 10" key="1">
    <citation type="journal article" date="2016" name="Gene">
        <title>PacBio SMRT assembly of a complex multi-replicon genome reveals chlorocatechol degradative operon in a region of genome plasticity.</title>
        <authorList>
            <person name="Ricker N."/>
            <person name="Shen S.Y."/>
            <person name="Goordial J."/>
            <person name="Jin S."/>
            <person name="Fulthorpe R.R."/>
        </authorList>
    </citation>
    <scope>NUCLEOTIDE SEQUENCE [LARGE SCALE GENOMIC DNA]</scope>
    <source>
        <strain evidence="9 10">OLGA172</strain>
    </source>
</reference>
<dbReference type="GO" id="GO:0004459">
    <property type="term" value="F:L-lactate dehydrogenase (NAD+) activity"/>
    <property type="evidence" value="ECO:0007669"/>
    <property type="project" value="TreeGrafter"/>
</dbReference>
<dbReference type="PIRSF" id="PIRSF000102">
    <property type="entry name" value="Lac_mal_DH"/>
    <property type="match status" value="1"/>
</dbReference>
<dbReference type="Pfam" id="PF02866">
    <property type="entry name" value="Ldh_1_C"/>
    <property type="match status" value="1"/>
</dbReference>
<dbReference type="STRING" id="1804984.AYM40_29305"/>
<name>A0A160FTR5_9BURK</name>
<feature type="active site" description="Proton acceptor" evidence="4">
    <location>
        <position position="178"/>
    </location>
</feature>
<evidence type="ECO:0000256" key="4">
    <source>
        <dbReference type="PIRSR" id="PIRSR000102-1"/>
    </source>
</evidence>
<dbReference type="KEGG" id="buz:AYM40_29305"/>
<dbReference type="PANTHER" id="PTHR43128:SF16">
    <property type="entry name" value="L-LACTATE DEHYDROGENASE"/>
    <property type="match status" value="1"/>
</dbReference>
<dbReference type="GO" id="GO:0006089">
    <property type="term" value="P:lactate metabolic process"/>
    <property type="evidence" value="ECO:0007669"/>
    <property type="project" value="TreeGrafter"/>
</dbReference>
<protein>
    <submittedName>
        <fullName evidence="9">Lactate dehydrogenase</fullName>
    </submittedName>
</protein>
<dbReference type="EMBL" id="CP014579">
    <property type="protein sequence ID" value="ANB76344.1"/>
    <property type="molecule type" value="Genomic_DNA"/>
</dbReference>
<dbReference type="OrthoDB" id="9802969at2"/>
<dbReference type="PANTHER" id="PTHR43128">
    <property type="entry name" value="L-2-HYDROXYCARBOXYLATE DEHYDROGENASE (NAD(P)(+))"/>
    <property type="match status" value="1"/>
</dbReference>
<dbReference type="Proteomes" id="UP000076852">
    <property type="component" value="Chromosome 2"/>
</dbReference>
<evidence type="ECO:0000259" key="7">
    <source>
        <dbReference type="Pfam" id="PF00056"/>
    </source>
</evidence>
<proteinExistence type="inferred from homology"/>
<dbReference type="RefSeq" id="WP_063499576.1">
    <property type="nucleotide sequence ID" value="NZ_CP014579.1"/>
</dbReference>